<protein>
    <submittedName>
        <fullName evidence="1">Uncharacterized protein</fullName>
    </submittedName>
</protein>
<proteinExistence type="predicted"/>
<dbReference type="EMBL" id="JACAGB010000002">
    <property type="protein sequence ID" value="KAF6382443.1"/>
    <property type="molecule type" value="Genomic_DNA"/>
</dbReference>
<name>A0A7J8A7G4_PIPKU</name>
<dbReference type="AlphaFoldDB" id="A0A7J8A7G4"/>
<dbReference type="Proteomes" id="UP000558488">
    <property type="component" value="Unassembled WGS sequence"/>
</dbReference>
<keyword evidence="2" id="KW-1185">Reference proteome</keyword>
<sequence>MLISISSPGLSSKLEKILFYLHWYFQLCSSVHLSKSTCPRIIHHCLSPKLLVLLHFLSVYISPLHTQDNNVIIIINFIYSPNIKSFLNSAQHTSQSFCKSVDFCSTLELPSWFIILYRFLQ</sequence>
<reference evidence="1 2" key="1">
    <citation type="journal article" date="2020" name="Nature">
        <title>Six reference-quality genomes reveal evolution of bat adaptations.</title>
        <authorList>
            <person name="Jebb D."/>
            <person name="Huang Z."/>
            <person name="Pippel M."/>
            <person name="Hughes G.M."/>
            <person name="Lavrichenko K."/>
            <person name="Devanna P."/>
            <person name="Winkler S."/>
            <person name="Jermiin L.S."/>
            <person name="Skirmuntt E.C."/>
            <person name="Katzourakis A."/>
            <person name="Burkitt-Gray L."/>
            <person name="Ray D.A."/>
            <person name="Sullivan K.A.M."/>
            <person name="Roscito J.G."/>
            <person name="Kirilenko B.M."/>
            <person name="Davalos L.M."/>
            <person name="Corthals A.P."/>
            <person name="Power M.L."/>
            <person name="Jones G."/>
            <person name="Ransome R.D."/>
            <person name="Dechmann D.K.N."/>
            <person name="Locatelli A.G."/>
            <person name="Puechmaille S.J."/>
            <person name="Fedrigo O."/>
            <person name="Jarvis E.D."/>
            <person name="Hiller M."/>
            <person name="Vernes S.C."/>
            <person name="Myers E.W."/>
            <person name="Teeling E.C."/>
        </authorList>
    </citation>
    <scope>NUCLEOTIDE SEQUENCE [LARGE SCALE GENOMIC DNA]</scope>
    <source>
        <strain evidence="1">MPipKuh1</strain>
        <tissue evidence="1">Flight muscle</tissue>
    </source>
</reference>
<evidence type="ECO:0000313" key="2">
    <source>
        <dbReference type="Proteomes" id="UP000558488"/>
    </source>
</evidence>
<evidence type="ECO:0000313" key="1">
    <source>
        <dbReference type="EMBL" id="KAF6382443.1"/>
    </source>
</evidence>
<comment type="caution">
    <text evidence="1">The sequence shown here is derived from an EMBL/GenBank/DDBJ whole genome shotgun (WGS) entry which is preliminary data.</text>
</comment>
<organism evidence="1 2">
    <name type="scientific">Pipistrellus kuhlii</name>
    <name type="common">Kuhl's pipistrelle</name>
    <dbReference type="NCBI Taxonomy" id="59472"/>
    <lineage>
        <taxon>Eukaryota</taxon>
        <taxon>Metazoa</taxon>
        <taxon>Chordata</taxon>
        <taxon>Craniata</taxon>
        <taxon>Vertebrata</taxon>
        <taxon>Euteleostomi</taxon>
        <taxon>Mammalia</taxon>
        <taxon>Eutheria</taxon>
        <taxon>Laurasiatheria</taxon>
        <taxon>Chiroptera</taxon>
        <taxon>Yangochiroptera</taxon>
        <taxon>Vespertilionidae</taxon>
        <taxon>Pipistrellus</taxon>
    </lineage>
</organism>
<gene>
    <name evidence="1" type="ORF">mPipKuh1_008823</name>
</gene>
<accession>A0A7J8A7G4</accession>